<feature type="coiled-coil region" evidence="10">
    <location>
        <begin position="416"/>
        <end position="443"/>
    </location>
</feature>
<dbReference type="GO" id="GO:0002161">
    <property type="term" value="F:aminoacyl-tRNA deacylase activity"/>
    <property type="evidence" value="ECO:0007669"/>
    <property type="project" value="TreeGrafter"/>
</dbReference>
<dbReference type="SUPFAM" id="SSF55681">
    <property type="entry name" value="Class II aaRS and biotin synthetases"/>
    <property type="match status" value="1"/>
</dbReference>
<evidence type="ECO:0000256" key="7">
    <source>
        <dbReference type="ARBA" id="ARBA00022884"/>
    </source>
</evidence>
<dbReference type="GO" id="GO:0006419">
    <property type="term" value="P:alanyl-tRNA aminoacylation"/>
    <property type="evidence" value="ECO:0007669"/>
    <property type="project" value="InterPro"/>
</dbReference>
<dbReference type="GO" id="GO:0005829">
    <property type="term" value="C:cytosol"/>
    <property type="evidence" value="ECO:0007669"/>
    <property type="project" value="TreeGrafter"/>
</dbReference>
<evidence type="ECO:0000256" key="6">
    <source>
        <dbReference type="ARBA" id="ARBA00022840"/>
    </source>
</evidence>
<evidence type="ECO:0000256" key="8">
    <source>
        <dbReference type="ARBA" id="ARBA00022917"/>
    </source>
</evidence>
<evidence type="ECO:0000256" key="10">
    <source>
        <dbReference type="SAM" id="Coils"/>
    </source>
</evidence>
<reference evidence="12 13" key="1">
    <citation type="journal article" date="2016" name="Nat. Commun.">
        <title>Thousands of microbial genomes shed light on interconnected biogeochemical processes in an aquifer system.</title>
        <authorList>
            <person name="Anantharaman K."/>
            <person name="Brown C.T."/>
            <person name="Hug L.A."/>
            <person name="Sharon I."/>
            <person name="Castelle C.J."/>
            <person name="Probst A.J."/>
            <person name="Thomas B.C."/>
            <person name="Singh A."/>
            <person name="Wilkins M.J."/>
            <person name="Karaoz U."/>
            <person name="Brodie E.L."/>
            <person name="Williams K.H."/>
            <person name="Hubbard S.S."/>
            <person name="Banfield J.F."/>
        </authorList>
    </citation>
    <scope>NUCLEOTIDE SEQUENCE [LARGE SCALE GENOMIC DNA]</scope>
</reference>
<keyword evidence="9" id="KW-0030">Aminoacyl-tRNA synthetase</keyword>
<dbReference type="GO" id="GO:0004813">
    <property type="term" value="F:alanine-tRNA ligase activity"/>
    <property type="evidence" value="ECO:0007669"/>
    <property type="project" value="UniProtKB-EC"/>
</dbReference>
<gene>
    <name evidence="12" type="ORF">A2617_04590</name>
</gene>
<keyword evidence="4" id="KW-0436">Ligase</keyword>
<evidence type="ECO:0000256" key="4">
    <source>
        <dbReference type="ARBA" id="ARBA00022598"/>
    </source>
</evidence>
<keyword evidence="3" id="KW-0820">tRNA-binding</keyword>
<dbReference type="EC" id="6.1.1.7" evidence="2"/>
<dbReference type="PRINTS" id="PR00980">
    <property type="entry name" value="TRNASYNTHALA"/>
</dbReference>
<dbReference type="InterPro" id="IPR012947">
    <property type="entry name" value="tRNA_SAD"/>
</dbReference>
<dbReference type="FunFam" id="3.30.980.10:FF:000004">
    <property type="entry name" value="Alanine--tRNA ligase, cytoplasmic"/>
    <property type="match status" value="1"/>
</dbReference>
<evidence type="ECO:0000313" key="12">
    <source>
        <dbReference type="EMBL" id="OGE71308.1"/>
    </source>
</evidence>
<dbReference type="Pfam" id="PF01411">
    <property type="entry name" value="tRNA-synt_2c"/>
    <property type="match status" value="1"/>
</dbReference>
<dbReference type="PANTHER" id="PTHR11777">
    <property type="entry name" value="ALANYL-TRNA SYNTHETASE"/>
    <property type="match status" value="1"/>
</dbReference>
<comment type="similarity">
    <text evidence="1">Belongs to the class-II aminoacyl-tRNA synthetase family.</text>
</comment>
<evidence type="ECO:0000256" key="9">
    <source>
        <dbReference type="ARBA" id="ARBA00023146"/>
    </source>
</evidence>
<keyword evidence="8" id="KW-0648">Protein biosynthesis</keyword>
<dbReference type="Gene3D" id="3.30.930.10">
    <property type="entry name" value="Bira Bifunctional Protein, Domain 2"/>
    <property type="match status" value="1"/>
</dbReference>
<feature type="domain" description="Alanyl-transfer RNA synthetases family profile" evidence="11">
    <location>
        <begin position="1"/>
        <end position="617"/>
    </location>
</feature>
<evidence type="ECO:0000256" key="5">
    <source>
        <dbReference type="ARBA" id="ARBA00022741"/>
    </source>
</evidence>
<organism evidence="12 13">
    <name type="scientific">Candidatus Daviesbacteria bacterium RIFOXYD1_FULL_41_10</name>
    <dbReference type="NCBI Taxonomy" id="1797801"/>
    <lineage>
        <taxon>Bacteria</taxon>
        <taxon>Candidatus Daviesiibacteriota</taxon>
    </lineage>
</organism>
<dbReference type="InterPro" id="IPR050058">
    <property type="entry name" value="Ala-tRNA_ligase"/>
</dbReference>
<evidence type="ECO:0000256" key="1">
    <source>
        <dbReference type="ARBA" id="ARBA00008226"/>
    </source>
</evidence>
<dbReference type="Pfam" id="PF07973">
    <property type="entry name" value="tRNA_SAD"/>
    <property type="match status" value="1"/>
</dbReference>
<dbReference type="InterPro" id="IPR002318">
    <property type="entry name" value="Ala-tRNA-lgiase_IIc"/>
</dbReference>
<sequence length="617" mass="69991">MTSGELRKKYLEFFVSRGHKIIPSAPLVPENDPSTLFVSAGMQPMLPYLLGEKSPYGPRVADSQKCVRTADIEEVGDNRHQTFFEMLGNWSFGDYFKKEQLPWIFEFLTKEVGLDPKRIYVTIFAGDEKYNLPKDTESVEIWKELFAGAGVDAKDVELGSLENAAEKGLQEGKIFYYDQRKNWWTRSCSIQDMPAGEPGGPCSEMFYEFPEIEHDPKYGKHCHPNCNCGRFLEFGNSVFMQYQKQADGTLREMSNKNVDYGGGLERLTMVHNDQPDVFQTDLFLPAVQKIKELSGKNYDDCKKEFRIIADHLKAAVFLILDGVEPSNKERGYVVRRIIRRAILQLKKLGVTDLEKAGKEIVEVFTTDIKMIQIIEAEIKKFGQTLDKGLKEFNKLQNISGKDAFNLFQTYGFPLELTEELAQEKGLQINKQEFEEEFKKHQELSRTASAGMFKGGLGEQSEVATRYHTATHLLHAALRQILGEHVQQKGSNITAERLRFDFSQPEKVTEEQLKQIENLVNEKIKENLQITSEVMDKNEALQSGALGFFTEKYGDRVTVYTIGDPSTLRQAQGSRSLFSREICGGPHAKFTGELGKLKIIHEEGAGAGIRRIYATLSS</sequence>
<proteinExistence type="inferred from homology"/>
<dbReference type="PROSITE" id="PS50860">
    <property type="entry name" value="AA_TRNA_LIGASE_II_ALA"/>
    <property type="match status" value="1"/>
</dbReference>
<dbReference type="SUPFAM" id="SSF55186">
    <property type="entry name" value="ThrRS/AlaRS common domain"/>
    <property type="match status" value="1"/>
</dbReference>
<dbReference type="InterPro" id="IPR045864">
    <property type="entry name" value="aa-tRNA-synth_II/BPL/LPL"/>
</dbReference>
<dbReference type="GO" id="GO:0005524">
    <property type="term" value="F:ATP binding"/>
    <property type="evidence" value="ECO:0007669"/>
    <property type="project" value="UniProtKB-KW"/>
</dbReference>
<dbReference type="CDD" id="cd00673">
    <property type="entry name" value="AlaRS_core"/>
    <property type="match status" value="1"/>
</dbReference>
<accession>A0A1F5N110</accession>
<evidence type="ECO:0000313" key="13">
    <source>
        <dbReference type="Proteomes" id="UP000177135"/>
    </source>
</evidence>
<dbReference type="InterPro" id="IPR018162">
    <property type="entry name" value="Ala-tRNA-ligase_IIc_anticod-bd"/>
</dbReference>
<keyword evidence="5" id="KW-0547">Nucleotide-binding</keyword>
<dbReference type="InterPro" id="IPR018165">
    <property type="entry name" value="Ala-tRNA-synth_IIc_core"/>
</dbReference>
<dbReference type="Proteomes" id="UP000177135">
    <property type="component" value="Unassembled WGS sequence"/>
</dbReference>
<protein>
    <recommendedName>
        <fullName evidence="2">alanine--tRNA ligase</fullName>
        <ecNumber evidence="2">6.1.1.7</ecNumber>
    </recommendedName>
</protein>
<dbReference type="GO" id="GO:0000049">
    <property type="term" value="F:tRNA binding"/>
    <property type="evidence" value="ECO:0007669"/>
    <property type="project" value="UniProtKB-KW"/>
</dbReference>
<evidence type="ECO:0000259" key="11">
    <source>
        <dbReference type="PROSITE" id="PS50860"/>
    </source>
</evidence>
<evidence type="ECO:0000256" key="3">
    <source>
        <dbReference type="ARBA" id="ARBA00022555"/>
    </source>
</evidence>
<comment type="caution">
    <text evidence="12">The sequence shown here is derived from an EMBL/GenBank/DDBJ whole genome shotgun (WGS) entry which is preliminary data.</text>
</comment>
<keyword evidence="6" id="KW-0067">ATP-binding</keyword>
<dbReference type="InterPro" id="IPR018163">
    <property type="entry name" value="Thr/Ala-tRNA-synth_IIc_edit"/>
</dbReference>
<dbReference type="Gene3D" id="3.30.54.20">
    <property type="match status" value="1"/>
</dbReference>
<dbReference type="Gene3D" id="3.30.980.10">
    <property type="entry name" value="Threonyl-trna Synthetase, Chain A, domain 2"/>
    <property type="match status" value="1"/>
</dbReference>
<dbReference type="PANTHER" id="PTHR11777:SF9">
    <property type="entry name" value="ALANINE--TRNA LIGASE, CYTOPLASMIC"/>
    <property type="match status" value="1"/>
</dbReference>
<dbReference type="EMBL" id="MFEC01000013">
    <property type="protein sequence ID" value="OGE71308.1"/>
    <property type="molecule type" value="Genomic_DNA"/>
</dbReference>
<evidence type="ECO:0000256" key="2">
    <source>
        <dbReference type="ARBA" id="ARBA00013168"/>
    </source>
</evidence>
<keyword evidence="7" id="KW-0694">RNA-binding</keyword>
<dbReference type="InterPro" id="IPR018164">
    <property type="entry name" value="Ala-tRNA-synth_IIc_N"/>
</dbReference>
<keyword evidence="10" id="KW-0175">Coiled coil</keyword>
<dbReference type="SMART" id="SM00863">
    <property type="entry name" value="tRNA_SAD"/>
    <property type="match status" value="1"/>
</dbReference>
<dbReference type="SUPFAM" id="SSF101353">
    <property type="entry name" value="Putative anticodon-binding domain of alanyl-tRNA synthetase (AlaRS)"/>
    <property type="match status" value="1"/>
</dbReference>
<dbReference type="AlphaFoldDB" id="A0A1F5N110"/>
<name>A0A1F5N110_9BACT</name>